<dbReference type="Proteomes" id="UP001500394">
    <property type="component" value="Unassembled WGS sequence"/>
</dbReference>
<keyword evidence="2" id="KW-0472">Membrane</keyword>
<feature type="domain" description="M23ase beta-sheet core" evidence="3">
    <location>
        <begin position="183"/>
        <end position="277"/>
    </location>
</feature>
<keyword evidence="2" id="KW-1133">Transmembrane helix</keyword>
<name>A0ABP8R759_9SPHI</name>
<evidence type="ECO:0000256" key="1">
    <source>
        <dbReference type="ARBA" id="ARBA00022729"/>
    </source>
</evidence>
<protein>
    <recommendedName>
        <fullName evidence="3">M23ase beta-sheet core domain-containing protein</fullName>
    </recommendedName>
</protein>
<gene>
    <name evidence="4" type="ORF">GCM10023173_23670</name>
</gene>
<evidence type="ECO:0000313" key="5">
    <source>
        <dbReference type="Proteomes" id="UP001500394"/>
    </source>
</evidence>
<organism evidence="4 5">
    <name type="scientific">Sphingobacterium thermophilum</name>
    <dbReference type="NCBI Taxonomy" id="768534"/>
    <lineage>
        <taxon>Bacteria</taxon>
        <taxon>Pseudomonadati</taxon>
        <taxon>Bacteroidota</taxon>
        <taxon>Sphingobacteriia</taxon>
        <taxon>Sphingobacteriales</taxon>
        <taxon>Sphingobacteriaceae</taxon>
        <taxon>Sphingobacterium</taxon>
    </lineage>
</organism>
<dbReference type="RefSeq" id="WP_345068704.1">
    <property type="nucleotide sequence ID" value="NZ_BAABGR010000035.1"/>
</dbReference>
<accession>A0ABP8R759</accession>
<keyword evidence="5" id="KW-1185">Reference proteome</keyword>
<reference evidence="5" key="1">
    <citation type="journal article" date="2019" name="Int. J. Syst. Evol. Microbiol.">
        <title>The Global Catalogue of Microorganisms (GCM) 10K type strain sequencing project: providing services to taxonomists for standard genome sequencing and annotation.</title>
        <authorList>
            <consortium name="The Broad Institute Genomics Platform"/>
            <consortium name="The Broad Institute Genome Sequencing Center for Infectious Disease"/>
            <person name="Wu L."/>
            <person name="Ma J."/>
        </authorList>
    </citation>
    <scope>NUCLEOTIDE SEQUENCE [LARGE SCALE GENOMIC DNA]</scope>
    <source>
        <strain evidence="5">JCM 17858</strain>
    </source>
</reference>
<sequence>MFKKKSSVQISIEGNKNKCLEIPTVVIKYWKTILLSSIAAIILTVGIIAHLSAQKKARELDKKYAEVFQQLYEKSKSISTTQLENEKEISDVKKTLNKIDSTISIINKKMQKRGLKTLPLANSGGPVEEDNGDISLLSEYYTNLVLEVEKKLATTPLGRPHQGVITSRFGYRRNPFTNRGREMHSGIDFKGKIGEPVCVTADGKVTFAGYEGDYGYVVKVKHKNGYETRYAHLIRPLVKKNQKVEAGTPIGLLGNTGRSTGPHLHYEILKNNKKINPEKYLSF</sequence>
<dbReference type="InterPro" id="IPR050570">
    <property type="entry name" value="Cell_wall_metabolism_enzyme"/>
</dbReference>
<comment type="caution">
    <text evidence="4">The sequence shown here is derived from an EMBL/GenBank/DDBJ whole genome shotgun (WGS) entry which is preliminary data.</text>
</comment>
<dbReference type="EMBL" id="BAABGR010000035">
    <property type="protein sequence ID" value="GAA4519952.1"/>
    <property type="molecule type" value="Genomic_DNA"/>
</dbReference>
<dbReference type="CDD" id="cd12797">
    <property type="entry name" value="M23_peptidase"/>
    <property type="match status" value="1"/>
</dbReference>
<dbReference type="PANTHER" id="PTHR21666">
    <property type="entry name" value="PEPTIDASE-RELATED"/>
    <property type="match status" value="1"/>
</dbReference>
<dbReference type="InterPro" id="IPR011055">
    <property type="entry name" value="Dup_hybrid_motif"/>
</dbReference>
<evidence type="ECO:0000256" key="2">
    <source>
        <dbReference type="SAM" id="Phobius"/>
    </source>
</evidence>
<feature type="transmembrane region" description="Helical" evidence="2">
    <location>
        <begin position="33"/>
        <end position="53"/>
    </location>
</feature>
<dbReference type="PANTHER" id="PTHR21666:SF289">
    <property type="entry name" value="L-ALA--D-GLU ENDOPEPTIDASE"/>
    <property type="match status" value="1"/>
</dbReference>
<dbReference type="SUPFAM" id="SSF51261">
    <property type="entry name" value="Duplicated hybrid motif"/>
    <property type="match status" value="1"/>
</dbReference>
<keyword evidence="2" id="KW-0812">Transmembrane</keyword>
<dbReference type="Pfam" id="PF01551">
    <property type="entry name" value="Peptidase_M23"/>
    <property type="match status" value="1"/>
</dbReference>
<dbReference type="Gene3D" id="2.70.70.10">
    <property type="entry name" value="Glucose Permease (Domain IIA)"/>
    <property type="match status" value="1"/>
</dbReference>
<evidence type="ECO:0000259" key="3">
    <source>
        <dbReference type="Pfam" id="PF01551"/>
    </source>
</evidence>
<keyword evidence="1" id="KW-0732">Signal</keyword>
<proteinExistence type="predicted"/>
<dbReference type="InterPro" id="IPR016047">
    <property type="entry name" value="M23ase_b-sheet_dom"/>
</dbReference>
<evidence type="ECO:0000313" key="4">
    <source>
        <dbReference type="EMBL" id="GAA4519952.1"/>
    </source>
</evidence>